<dbReference type="PROSITE" id="PS51039">
    <property type="entry name" value="ZF_AN1"/>
    <property type="match status" value="1"/>
</dbReference>
<organism evidence="7 8">
    <name type="scientific">Malus domestica</name>
    <name type="common">Apple</name>
    <name type="synonym">Pyrus malus</name>
    <dbReference type="NCBI Taxonomy" id="3750"/>
    <lineage>
        <taxon>Eukaryota</taxon>
        <taxon>Viridiplantae</taxon>
        <taxon>Streptophyta</taxon>
        <taxon>Embryophyta</taxon>
        <taxon>Tracheophyta</taxon>
        <taxon>Spermatophyta</taxon>
        <taxon>Magnoliopsida</taxon>
        <taxon>eudicotyledons</taxon>
        <taxon>Gunneridae</taxon>
        <taxon>Pentapetalae</taxon>
        <taxon>rosids</taxon>
        <taxon>fabids</taxon>
        <taxon>Rosales</taxon>
        <taxon>Rosaceae</taxon>
        <taxon>Amygdaloideae</taxon>
        <taxon>Maleae</taxon>
        <taxon>Malus</taxon>
    </lineage>
</organism>
<dbReference type="Gene3D" id="4.10.1110.10">
    <property type="entry name" value="AN1-like Zinc finger"/>
    <property type="match status" value="1"/>
</dbReference>
<dbReference type="InterPro" id="IPR000058">
    <property type="entry name" value="Znf_AN1"/>
</dbReference>
<keyword evidence="3 5" id="KW-0863">Zinc-finger</keyword>
<keyword evidence="8" id="KW-1185">Reference proteome</keyword>
<keyword evidence="4" id="KW-0862">Zinc</keyword>
<comment type="function">
    <text evidence="1">May be involved in environmental stress response.</text>
</comment>
<accession>A0A498I0L8</accession>
<evidence type="ECO:0000259" key="6">
    <source>
        <dbReference type="PROSITE" id="PS51039"/>
    </source>
</evidence>
<name>A0A498I0L8_MALDO</name>
<dbReference type="FunFam" id="4.10.1110.10:FF:000001">
    <property type="entry name" value="Zinc finger AN1-type containing 6"/>
    <property type="match status" value="1"/>
</dbReference>
<evidence type="ECO:0000256" key="1">
    <source>
        <dbReference type="ARBA" id="ARBA00003732"/>
    </source>
</evidence>
<dbReference type="Pfam" id="PF01428">
    <property type="entry name" value="zf-AN1"/>
    <property type="match status" value="1"/>
</dbReference>
<sequence>MSSPNLTQLWVQPPQPSPIFNSPSRTRTTLQWQRRKNVGIQRRLRHYHRLSGKRSLAKGKGIAWFDFGTWIDRNKQDQANLAASSIDSIVNGVDGSSNIVIDPVVASVVDVQAVQVGTSIVLTEPSSDSSSSMKIEVKEKKGPSKCTTCRKRVGLTGFNCKCGNTFCASHRYSDKHDCPFDYKTAGQDAIAKANPIVKADKLDKI</sequence>
<dbReference type="Proteomes" id="UP000290289">
    <property type="component" value="Chromosome 14"/>
</dbReference>
<evidence type="ECO:0000313" key="7">
    <source>
        <dbReference type="EMBL" id="RXH76640.1"/>
    </source>
</evidence>
<proteinExistence type="predicted"/>
<dbReference type="SUPFAM" id="SSF118310">
    <property type="entry name" value="AN1-like Zinc finger"/>
    <property type="match status" value="1"/>
</dbReference>
<dbReference type="InterPro" id="IPR035896">
    <property type="entry name" value="AN1-like_Znf"/>
</dbReference>
<evidence type="ECO:0000256" key="5">
    <source>
        <dbReference type="PROSITE-ProRule" id="PRU00449"/>
    </source>
</evidence>
<dbReference type="PANTHER" id="PTHR10634">
    <property type="entry name" value="AN1-TYPE ZINC FINGER PROTEIN"/>
    <property type="match status" value="1"/>
</dbReference>
<evidence type="ECO:0000256" key="3">
    <source>
        <dbReference type="ARBA" id="ARBA00022771"/>
    </source>
</evidence>
<feature type="domain" description="AN1-type" evidence="6">
    <location>
        <begin position="140"/>
        <end position="186"/>
    </location>
</feature>
<dbReference type="InterPro" id="IPR050652">
    <property type="entry name" value="AN1_A20_ZnFinger"/>
</dbReference>
<keyword evidence="2" id="KW-0479">Metal-binding</keyword>
<dbReference type="EMBL" id="RDQH01000340">
    <property type="protein sequence ID" value="RXH76640.1"/>
    <property type="molecule type" value="Genomic_DNA"/>
</dbReference>
<comment type="caution">
    <text evidence="7">The sequence shown here is derived from an EMBL/GenBank/DDBJ whole genome shotgun (WGS) entry which is preliminary data.</text>
</comment>
<dbReference type="AlphaFoldDB" id="A0A498I0L8"/>
<evidence type="ECO:0000256" key="2">
    <source>
        <dbReference type="ARBA" id="ARBA00022723"/>
    </source>
</evidence>
<evidence type="ECO:0000256" key="4">
    <source>
        <dbReference type="ARBA" id="ARBA00022833"/>
    </source>
</evidence>
<gene>
    <name evidence="7" type="ORF">DVH24_019528</name>
</gene>
<dbReference type="PANTHER" id="PTHR10634:SF104">
    <property type="entry name" value="ZINC FINGER A20 AND AN1 DOMAIN-CONTAINING STRESS-ASSOCIATED PROTEIN 2"/>
    <property type="match status" value="1"/>
</dbReference>
<evidence type="ECO:0000313" key="8">
    <source>
        <dbReference type="Proteomes" id="UP000290289"/>
    </source>
</evidence>
<reference evidence="7 8" key="1">
    <citation type="submission" date="2018-10" db="EMBL/GenBank/DDBJ databases">
        <title>A high-quality apple genome assembly.</title>
        <authorList>
            <person name="Hu J."/>
        </authorList>
    </citation>
    <scope>NUCLEOTIDE SEQUENCE [LARGE SCALE GENOMIC DNA]</scope>
    <source>
        <strain evidence="8">cv. HFTH1</strain>
        <tissue evidence="7">Young leaf</tissue>
    </source>
</reference>
<dbReference type="GO" id="GO:0008270">
    <property type="term" value="F:zinc ion binding"/>
    <property type="evidence" value="ECO:0007669"/>
    <property type="project" value="UniProtKB-KW"/>
</dbReference>
<dbReference type="STRING" id="3750.A0A498I0L8"/>
<dbReference type="SMART" id="SM00154">
    <property type="entry name" value="ZnF_AN1"/>
    <property type="match status" value="1"/>
</dbReference>
<protein>
    <recommendedName>
        <fullName evidence="6">AN1-type domain-containing protein</fullName>
    </recommendedName>
</protein>